<sequence>MNGFVQQAWSMSANMMEGMMNGFVPPNPEFSDEYAESLAMHQIKLTPKASDTTRPMVGRERMEGEGRSPPRPAKWEEPKTAGWRRGGRSAWRERG</sequence>
<feature type="compositionally biased region" description="Basic and acidic residues" evidence="1">
    <location>
        <begin position="57"/>
        <end position="79"/>
    </location>
</feature>
<dbReference type="AlphaFoldDB" id="A0A8K0NC71"/>
<evidence type="ECO:0000313" key="3">
    <source>
        <dbReference type="Proteomes" id="UP000797356"/>
    </source>
</evidence>
<gene>
    <name evidence="2" type="ORF">COCNU_14G006670</name>
</gene>
<protein>
    <submittedName>
        <fullName evidence="2">Uncharacterized protein</fullName>
    </submittedName>
</protein>
<evidence type="ECO:0000256" key="1">
    <source>
        <dbReference type="SAM" id="MobiDB-lite"/>
    </source>
</evidence>
<organism evidence="2 3">
    <name type="scientific">Cocos nucifera</name>
    <name type="common">Coconut palm</name>
    <dbReference type="NCBI Taxonomy" id="13894"/>
    <lineage>
        <taxon>Eukaryota</taxon>
        <taxon>Viridiplantae</taxon>
        <taxon>Streptophyta</taxon>
        <taxon>Embryophyta</taxon>
        <taxon>Tracheophyta</taxon>
        <taxon>Spermatophyta</taxon>
        <taxon>Magnoliopsida</taxon>
        <taxon>Liliopsida</taxon>
        <taxon>Arecaceae</taxon>
        <taxon>Arecoideae</taxon>
        <taxon>Cocoseae</taxon>
        <taxon>Attaleinae</taxon>
        <taxon>Cocos</taxon>
    </lineage>
</organism>
<dbReference type="EMBL" id="CM017885">
    <property type="protein sequence ID" value="KAG1368199.1"/>
    <property type="molecule type" value="Genomic_DNA"/>
</dbReference>
<comment type="caution">
    <text evidence="2">The sequence shown here is derived from an EMBL/GenBank/DDBJ whole genome shotgun (WGS) entry which is preliminary data.</text>
</comment>
<reference evidence="2" key="2">
    <citation type="submission" date="2019-07" db="EMBL/GenBank/DDBJ databases">
        <authorList>
            <person name="Yang Y."/>
            <person name="Bocs S."/>
            <person name="Baudouin L."/>
        </authorList>
    </citation>
    <scope>NUCLEOTIDE SEQUENCE</scope>
    <source>
        <tissue evidence="2">Spear leaf of Hainan Tall coconut</tissue>
    </source>
</reference>
<proteinExistence type="predicted"/>
<evidence type="ECO:0000313" key="2">
    <source>
        <dbReference type="EMBL" id="KAG1368199.1"/>
    </source>
</evidence>
<reference evidence="2" key="1">
    <citation type="journal article" date="2017" name="Gigascience">
        <title>The genome draft of coconut (Cocos nucifera).</title>
        <authorList>
            <person name="Xiao Y."/>
            <person name="Xu P."/>
            <person name="Fan H."/>
            <person name="Baudouin L."/>
            <person name="Xia W."/>
            <person name="Bocs S."/>
            <person name="Xu J."/>
            <person name="Li Q."/>
            <person name="Guo A."/>
            <person name="Zhou L."/>
            <person name="Li J."/>
            <person name="Wu Y."/>
            <person name="Ma Z."/>
            <person name="Armero A."/>
            <person name="Issali A.E."/>
            <person name="Liu N."/>
            <person name="Peng M."/>
            <person name="Yang Y."/>
        </authorList>
    </citation>
    <scope>NUCLEOTIDE SEQUENCE</scope>
    <source>
        <tissue evidence="2">Spear leaf of Hainan Tall coconut</tissue>
    </source>
</reference>
<dbReference type="Proteomes" id="UP000797356">
    <property type="component" value="Chromosome 14"/>
</dbReference>
<feature type="region of interest" description="Disordered" evidence="1">
    <location>
        <begin position="44"/>
        <end position="95"/>
    </location>
</feature>
<keyword evidence="3" id="KW-1185">Reference proteome</keyword>
<name>A0A8K0NC71_COCNU</name>
<accession>A0A8K0NC71</accession>